<organism evidence="1 2">
    <name type="scientific">Blastococcus mobilis</name>
    <dbReference type="NCBI Taxonomy" id="1938746"/>
    <lineage>
        <taxon>Bacteria</taxon>
        <taxon>Bacillati</taxon>
        <taxon>Actinomycetota</taxon>
        <taxon>Actinomycetes</taxon>
        <taxon>Geodermatophilales</taxon>
        <taxon>Geodermatophilaceae</taxon>
        <taxon>Blastococcus</taxon>
    </lineage>
</organism>
<accession>A0A238VHK0</accession>
<keyword evidence="2" id="KW-1185">Reference proteome</keyword>
<dbReference type="AlphaFoldDB" id="A0A238VHK0"/>
<evidence type="ECO:0000313" key="1">
    <source>
        <dbReference type="EMBL" id="SNR33153.1"/>
    </source>
</evidence>
<reference evidence="1 2" key="1">
    <citation type="submission" date="2017-06" db="EMBL/GenBank/DDBJ databases">
        <authorList>
            <person name="Kim H.J."/>
            <person name="Triplett B.A."/>
        </authorList>
    </citation>
    <scope>NUCLEOTIDE SEQUENCE [LARGE SCALE GENOMIC DNA]</scope>
    <source>
        <strain evidence="1 2">DSM 44272</strain>
    </source>
</reference>
<dbReference type="OrthoDB" id="3194419at2"/>
<gene>
    <name evidence="1" type="ORF">SAMN06272737_10397</name>
</gene>
<dbReference type="Proteomes" id="UP000198403">
    <property type="component" value="Unassembled WGS sequence"/>
</dbReference>
<dbReference type="EMBL" id="FZNO01000003">
    <property type="protein sequence ID" value="SNR33153.1"/>
    <property type="molecule type" value="Genomic_DNA"/>
</dbReference>
<sequence>MTAPSMGLLSWLPGRPARPTVRTTLLFGDLRTGRITDTLDATTCNWTQVNNDAGAVDQVVVPEREVRRKDLRRTARAARTFLAVDIDGRIQQFGPIWSRTWDDERQQLTLGAAGLWSLFDHRKVLPVLAAGQRVQDAVTTVSGTDLGGIGQYLVAQAMAHVGGNLPVILPELRAGDRTETFYGWELLDVGDQIRQLTKRETAAPDIRFRPRYTADRLGIEAVMETGTEDTPLLTQIGDDWYFDTTVPKSPVLNISTDEDATVMGQRAWVTGSGQEQDVRIGTAYDPTQVNDGYPLLEVEEMRSNVIEQATLDGHAENLRDRSARPIEIWKVTVRAEAAVEVLAGDYARVIVPADHAWLPAGEAFMRIKTKSGDLGDTVTLDMYPVAGTV</sequence>
<dbReference type="RefSeq" id="WP_089335244.1">
    <property type="nucleotide sequence ID" value="NZ_FZNO01000003.1"/>
</dbReference>
<protein>
    <recommendedName>
        <fullName evidence="3">Minor tail protein</fullName>
    </recommendedName>
</protein>
<name>A0A238VHK0_9ACTN</name>
<proteinExistence type="predicted"/>
<evidence type="ECO:0008006" key="3">
    <source>
        <dbReference type="Google" id="ProtNLM"/>
    </source>
</evidence>
<evidence type="ECO:0000313" key="2">
    <source>
        <dbReference type="Proteomes" id="UP000198403"/>
    </source>
</evidence>